<reference evidence="18 19" key="1">
    <citation type="submission" date="2019-11" db="EMBL/GenBank/DDBJ databases">
        <title>Whole-genome sequence of the anaerobic purple sulfur bacterium Allochromatium palmeri DSM 15591.</title>
        <authorList>
            <person name="Kyndt J.A."/>
            <person name="Meyer T.E."/>
        </authorList>
    </citation>
    <scope>NUCLEOTIDE SEQUENCE [LARGE SCALE GENOMIC DNA]</scope>
    <source>
        <strain evidence="18 19">DSM 15591</strain>
    </source>
</reference>
<dbReference type="GO" id="GO:0031470">
    <property type="term" value="C:carboxysome"/>
    <property type="evidence" value="ECO:0007669"/>
    <property type="project" value="UniProtKB-SubCell"/>
</dbReference>
<comment type="cofactor">
    <cofactor evidence="1">
        <name>Zn(2+)</name>
        <dbReference type="ChEBI" id="CHEBI:29105"/>
    </cofactor>
</comment>
<evidence type="ECO:0000313" key="18">
    <source>
        <dbReference type="EMBL" id="MTW22688.1"/>
    </source>
</evidence>
<dbReference type="EMBL" id="WNKT01000049">
    <property type="protein sequence ID" value="MTW22688.1"/>
    <property type="molecule type" value="Genomic_DNA"/>
</dbReference>
<comment type="subcellular location">
    <subcellularLocation>
        <location evidence="7">Carboxysome</location>
    </subcellularLocation>
</comment>
<gene>
    <name evidence="18" type="ORF">GJ668_16600</name>
</gene>
<keyword evidence="3" id="KW-0479">Metal-binding</keyword>
<dbReference type="Gene3D" id="3.30.1330.140">
    <property type="entry name" value="Carboxysome Shell Carbonic Anhydrase, C-terminal domain"/>
    <property type="match status" value="1"/>
</dbReference>
<evidence type="ECO:0000256" key="13">
    <source>
        <dbReference type="NCBIfam" id="TIGR02701"/>
    </source>
</evidence>
<evidence type="ECO:0000256" key="10">
    <source>
        <dbReference type="ARBA" id="ARBA00024121"/>
    </source>
</evidence>
<evidence type="ECO:0000256" key="4">
    <source>
        <dbReference type="ARBA" id="ARBA00022833"/>
    </source>
</evidence>
<keyword evidence="6" id="KW-0120">Carbon dioxide fixation</keyword>
<evidence type="ECO:0000256" key="11">
    <source>
        <dbReference type="ARBA" id="ARBA00024446"/>
    </source>
</evidence>
<evidence type="ECO:0000256" key="3">
    <source>
        <dbReference type="ARBA" id="ARBA00022723"/>
    </source>
</evidence>
<dbReference type="Pfam" id="PF20687">
    <property type="entry name" value="CsoSCA_N"/>
    <property type="match status" value="1"/>
</dbReference>
<organism evidence="18 19">
    <name type="scientific">Allochromatium palmeri</name>
    <dbReference type="NCBI Taxonomy" id="231048"/>
    <lineage>
        <taxon>Bacteria</taxon>
        <taxon>Pseudomonadati</taxon>
        <taxon>Pseudomonadota</taxon>
        <taxon>Gammaproteobacteria</taxon>
        <taxon>Chromatiales</taxon>
        <taxon>Chromatiaceae</taxon>
        <taxon>Allochromatium</taxon>
    </lineage>
</organism>
<dbReference type="InterPro" id="IPR043066">
    <property type="entry name" value="CsoSCA_C_sf"/>
</dbReference>
<feature type="domain" description="Carboxysome Shell Carbonic Anhydrase catalytic" evidence="16">
    <location>
        <begin position="154"/>
        <end position="386"/>
    </location>
</feature>
<evidence type="ECO:0000259" key="17">
    <source>
        <dbReference type="Pfam" id="PF20687"/>
    </source>
</evidence>
<dbReference type="Gene3D" id="1.20.120.1310">
    <property type="entry name" value="Carboxysome Shell Carbonic Anhydrase, N-terminal helical domain"/>
    <property type="match status" value="1"/>
</dbReference>
<dbReference type="InterPro" id="IPR048620">
    <property type="entry name" value="CsoSCA_C"/>
</dbReference>
<evidence type="ECO:0000313" key="19">
    <source>
        <dbReference type="Proteomes" id="UP000434044"/>
    </source>
</evidence>
<dbReference type="EC" id="4.2.1.1" evidence="2 13"/>
<name>A0A6N8EI24_9GAMM</name>
<dbReference type="InterPro" id="IPR014074">
    <property type="entry name" value="Carboxysome_shell_carb_anhy"/>
</dbReference>
<evidence type="ECO:0000256" key="12">
    <source>
        <dbReference type="ARBA" id="ARBA00048348"/>
    </source>
</evidence>
<sequence>MRIKPKPQPRQRVRPASWTNTPAAPVSTTQVAPESTGSLDGIGRTGTHPLTRLDENQRLWAYEQRIKDAFARIVPTLKSIAARVPDAGFEDWAQAEARRTLGFELPESLLADAWVAGLDRRALFAHVTFETVRAMSDDYFSTDPLDDRGQSEEFVRFLLECGFHAMNVTPCSDGRLAHAIRYVLRLPMGAVQRRANAGALFDVEEALGRWSTVELGRFREGLPNTADAPTRYLKVVVYHYSSRDPEHHGCAAHGSDTRQAAAGGRERLHAFREAVENSYCCGASIEGLLIGIDTDTDRLRLHLPDARGDADLDRFVDAGALHRETARLDPEAARALIRERVANPSGGGLAPAPGMQRLIARLIEHNISQLDYVRDYHNGHYTDIGHEERFIGVGMDFAEIHLRNLTYFSFLRTLEEGSCNLDVGIKIFTQLNVAHGLPIPIVIRFEYSGQVPGARERAIDRCERLAGAIAQRYPDLAEHGLLHTYWTVRDSQGNGRLEPVGGSLLGGRTA</sequence>
<dbReference type="Pfam" id="PF08936">
    <property type="entry name" value="CsoSCA_C"/>
    <property type="match status" value="1"/>
</dbReference>
<evidence type="ECO:0000256" key="1">
    <source>
        <dbReference type="ARBA" id="ARBA00001947"/>
    </source>
</evidence>
<accession>A0A6N8EI24</accession>
<evidence type="ECO:0000259" key="15">
    <source>
        <dbReference type="Pfam" id="PF08936"/>
    </source>
</evidence>
<dbReference type="AlphaFoldDB" id="A0A6N8EI24"/>
<dbReference type="InterPro" id="IPR048619">
    <property type="entry name" value="CsoSCA_N"/>
</dbReference>
<evidence type="ECO:0000256" key="5">
    <source>
        <dbReference type="ARBA" id="ARBA00023239"/>
    </source>
</evidence>
<evidence type="ECO:0000256" key="8">
    <source>
        <dbReference type="ARBA" id="ARBA00023669"/>
    </source>
</evidence>
<feature type="compositionally biased region" description="Basic residues" evidence="14">
    <location>
        <begin position="1"/>
        <end position="13"/>
    </location>
</feature>
<dbReference type="OrthoDB" id="544846at2"/>
<feature type="compositionally biased region" description="Polar residues" evidence="14">
    <location>
        <begin position="17"/>
        <end position="38"/>
    </location>
</feature>
<evidence type="ECO:0000256" key="9">
    <source>
        <dbReference type="ARBA" id="ARBA00024021"/>
    </source>
</evidence>
<dbReference type="NCBIfam" id="TIGR02701">
    <property type="entry name" value="shell_carb_anhy"/>
    <property type="match status" value="1"/>
</dbReference>
<dbReference type="InterPro" id="IPR048539">
    <property type="entry name" value="CsoSCA_cat"/>
</dbReference>
<evidence type="ECO:0000256" key="7">
    <source>
        <dbReference type="ARBA" id="ARBA00023587"/>
    </source>
</evidence>
<keyword evidence="8" id="KW-1282">Carboxysome</keyword>
<keyword evidence="5" id="KW-0456">Lyase</keyword>
<keyword evidence="19" id="KW-1185">Reference proteome</keyword>
<dbReference type="Proteomes" id="UP000434044">
    <property type="component" value="Unassembled WGS sequence"/>
</dbReference>
<dbReference type="Pfam" id="PF20686">
    <property type="entry name" value="CsoSCA_cat"/>
    <property type="match status" value="1"/>
</dbReference>
<dbReference type="RefSeq" id="WP_155451253.1">
    <property type="nucleotide sequence ID" value="NZ_WNKT01000049.1"/>
</dbReference>
<dbReference type="GO" id="GO:0004089">
    <property type="term" value="F:carbonate dehydratase activity"/>
    <property type="evidence" value="ECO:0007669"/>
    <property type="project" value="UniProtKB-UniRule"/>
</dbReference>
<dbReference type="InterPro" id="IPR043065">
    <property type="entry name" value="CsoSCA_N_sf"/>
</dbReference>
<feature type="region of interest" description="Disordered" evidence="14">
    <location>
        <begin position="1"/>
        <end position="48"/>
    </location>
</feature>
<proteinExistence type="inferred from homology"/>
<keyword evidence="11" id="KW-1283">Bacterial microcompartment</keyword>
<feature type="domain" description="Carboxysome Shell Carbonic Anhydrase C-terminal" evidence="15">
    <location>
        <begin position="387"/>
        <end position="502"/>
    </location>
</feature>
<dbReference type="GO" id="GO:0046872">
    <property type="term" value="F:metal ion binding"/>
    <property type="evidence" value="ECO:0007669"/>
    <property type="project" value="UniProtKB-KW"/>
</dbReference>
<comment type="catalytic activity">
    <reaction evidence="12">
        <text>hydrogencarbonate + H(+) = CO2 + H2O</text>
        <dbReference type="Rhea" id="RHEA:10748"/>
        <dbReference type="ChEBI" id="CHEBI:15377"/>
        <dbReference type="ChEBI" id="CHEBI:15378"/>
        <dbReference type="ChEBI" id="CHEBI:16526"/>
        <dbReference type="ChEBI" id="CHEBI:17544"/>
        <dbReference type="EC" id="4.2.1.1"/>
    </reaction>
</comment>
<keyword evidence="4" id="KW-0862">Zinc</keyword>
<evidence type="ECO:0000256" key="14">
    <source>
        <dbReference type="SAM" id="MobiDB-lite"/>
    </source>
</evidence>
<protein>
    <recommendedName>
        <fullName evidence="10 13">Carboxysome shell carbonic anhydrase</fullName>
        <ecNumber evidence="2 13">4.2.1.1</ecNumber>
    </recommendedName>
</protein>
<evidence type="ECO:0000256" key="2">
    <source>
        <dbReference type="ARBA" id="ARBA00012925"/>
    </source>
</evidence>
<dbReference type="GO" id="GO:0015977">
    <property type="term" value="P:carbon fixation"/>
    <property type="evidence" value="ECO:0007669"/>
    <property type="project" value="UniProtKB-UniRule"/>
</dbReference>
<evidence type="ECO:0000256" key="6">
    <source>
        <dbReference type="ARBA" id="ARBA00023300"/>
    </source>
</evidence>
<comment type="caution">
    <text evidence="18">The sequence shown here is derived from an EMBL/GenBank/DDBJ whole genome shotgun (WGS) entry which is preliminary data.</text>
</comment>
<evidence type="ECO:0000259" key="16">
    <source>
        <dbReference type="Pfam" id="PF20686"/>
    </source>
</evidence>
<comment type="similarity">
    <text evidence="9">Belongs to the beta-class carbonic anhydrase family. CsoSCA subfamily.</text>
</comment>
<feature type="domain" description="Carboxysome Shell Carbonic Anhydrase N-terminal" evidence="17">
    <location>
        <begin position="48"/>
        <end position="140"/>
    </location>
</feature>